<comment type="similarity">
    <text evidence="2">Belongs to the ZIP transporter (TC 2.A.5) family.</text>
</comment>
<dbReference type="EMBL" id="JASPKZ010008537">
    <property type="protein sequence ID" value="KAJ9579294.1"/>
    <property type="molecule type" value="Genomic_DNA"/>
</dbReference>
<evidence type="ECO:0000256" key="6">
    <source>
        <dbReference type="SAM" id="Phobius"/>
    </source>
</evidence>
<comment type="subcellular location">
    <subcellularLocation>
        <location evidence="1">Membrane</location>
        <topology evidence="1">Multi-pass membrane protein</topology>
    </subcellularLocation>
</comment>
<keyword evidence="4 6" id="KW-1133">Transmembrane helix</keyword>
<dbReference type="GO" id="GO:0030003">
    <property type="term" value="P:intracellular monoatomic cation homeostasis"/>
    <property type="evidence" value="ECO:0007669"/>
    <property type="project" value="TreeGrafter"/>
</dbReference>
<dbReference type="GO" id="GO:0005385">
    <property type="term" value="F:zinc ion transmembrane transporter activity"/>
    <property type="evidence" value="ECO:0007669"/>
    <property type="project" value="TreeGrafter"/>
</dbReference>
<dbReference type="InterPro" id="IPR050799">
    <property type="entry name" value="ZIP_Transporter"/>
</dbReference>
<feature type="transmembrane region" description="Helical" evidence="6">
    <location>
        <begin position="32"/>
        <end position="50"/>
    </location>
</feature>
<dbReference type="GO" id="GO:0140410">
    <property type="term" value="F:monoatomic cation:bicarbonate symporter activity"/>
    <property type="evidence" value="ECO:0007669"/>
    <property type="project" value="TreeGrafter"/>
</dbReference>
<dbReference type="AlphaFoldDB" id="A0AAD7ZEU9"/>
<keyword evidence="5 6" id="KW-0472">Membrane</keyword>
<dbReference type="InterPro" id="IPR003689">
    <property type="entry name" value="ZIP"/>
</dbReference>
<dbReference type="GO" id="GO:0005886">
    <property type="term" value="C:plasma membrane"/>
    <property type="evidence" value="ECO:0007669"/>
    <property type="project" value="TreeGrafter"/>
</dbReference>
<name>A0AAD7ZEU9_DIPPU</name>
<evidence type="ECO:0000256" key="4">
    <source>
        <dbReference type="ARBA" id="ARBA00022989"/>
    </source>
</evidence>
<evidence type="ECO:0000313" key="8">
    <source>
        <dbReference type="Proteomes" id="UP001233999"/>
    </source>
</evidence>
<accession>A0AAD7ZEU9</accession>
<keyword evidence="3 6" id="KW-0812">Transmembrane</keyword>
<evidence type="ECO:0000256" key="2">
    <source>
        <dbReference type="ARBA" id="ARBA00006939"/>
    </source>
</evidence>
<dbReference type="Proteomes" id="UP001233999">
    <property type="component" value="Unassembled WGS sequence"/>
</dbReference>
<feature type="non-terminal residue" evidence="7">
    <location>
        <position position="52"/>
    </location>
</feature>
<feature type="transmembrane region" description="Helical" evidence="6">
    <location>
        <begin position="7"/>
        <end position="26"/>
    </location>
</feature>
<evidence type="ECO:0000313" key="7">
    <source>
        <dbReference type="EMBL" id="KAJ9579294.1"/>
    </source>
</evidence>
<organism evidence="7 8">
    <name type="scientific">Diploptera punctata</name>
    <name type="common">Pacific beetle cockroach</name>
    <dbReference type="NCBI Taxonomy" id="6984"/>
    <lineage>
        <taxon>Eukaryota</taxon>
        <taxon>Metazoa</taxon>
        <taxon>Ecdysozoa</taxon>
        <taxon>Arthropoda</taxon>
        <taxon>Hexapoda</taxon>
        <taxon>Insecta</taxon>
        <taxon>Pterygota</taxon>
        <taxon>Neoptera</taxon>
        <taxon>Polyneoptera</taxon>
        <taxon>Dictyoptera</taxon>
        <taxon>Blattodea</taxon>
        <taxon>Blaberoidea</taxon>
        <taxon>Blaberidae</taxon>
        <taxon>Diplopterinae</taxon>
        <taxon>Diploptera</taxon>
    </lineage>
</organism>
<dbReference type="PANTHER" id="PTHR12191">
    <property type="entry name" value="SOLUTE CARRIER FAMILY 39"/>
    <property type="match status" value="1"/>
</dbReference>
<dbReference type="PANTHER" id="PTHR12191:SF37">
    <property type="entry name" value="ZINC TRANSPORTER FOI"/>
    <property type="match status" value="1"/>
</dbReference>
<comment type="caution">
    <text evidence="7">The sequence shown here is derived from an EMBL/GenBank/DDBJ whole genome shotgun (WGS) entry which is preliminary data.</text>
</comment>
<gene>
    <name evidence="7" type="ORF">L9F63_024598</name>
</gene>
<reference evidence="7" key="1">
    <citation type="journal article" date="2023" name="IScience">
        <title>Live-bearing cockroach genome reveals convergent evolutionary mechanisms linked to viviparity in insects and beyond.</title>
        <authorList>
            <person name="Fouks B."/>
            <person name="Harrison M.C."/>
            <person name="Mikhailova A.A."/>
            <person name="Marchal E."/>
            <person name="English S."/>
            <person name="Carruthers M."/>
            <person name="Jennings E.C."/>
            <person name="Chiamaka E.L."/>
            <person name="Frigard R.A."/>
            <person name="Pippel M."/>
            <person name="Attardo G.M."/>
            <person name="Benoit J.B."/>
            <person name="Bornberg-Bauer E."/>
            <person name="Tobe S.S."/>
        </authorList>
    </citation>
    <scope>NUCLEOTIDE SEQUENCE</scope>
    <source>
        <strain evidence="7">Stay&amp;Tobe</strain>
    </source>
</reference>
<protein>
    <submittedName>
        <fullName evidence="7">Uncharacterized protein</fullName>
    </submittedName>
</protein>
<sequence>MSLRQALLYNFLSSCTCYIGLIFGIIIGEIEVNYYIFGFASGMFQYIALVDM</sequence>
<dbReference type="GO" id="GO:0071578">
    <property type="term" value="P:zinc ion import across plasma membrane"/>
    <property type="evidence" value="ECO:0007669"/>
    <property type="project" value="TreeGrafter"/>
</dbReference>
<keyword evidence="8" id="KW-1185">Reference proteome</keyword>
<evidence type="ECO:0000256" key="3">
    <source>
        <dbReference type="ARBA" id="ARBA00022692"/>
    </source>
</evidence>
<proteinExistence type="inferred from homology"/>
<reference evidence="7" key="2">
    <citation type="submission" date="2023-05" db="EMBL/GenBank/DDBJ databases">
        <authorList>
            <person name="Fouks B."/>
        </authorList>
    </citation>
    <scope>NUCLEOTIDE SEQUENCE</scope>
    <source>
        <strain evidence="7">Stay&amp;Tobe</strain>
        <tissue evidence="7">Testes</tissue>
    </source>
</reference>
<evidence type="ECO:0000256" key="5">
    <source>
        <dbReference type="ARBA" id="ARBA00023136"/>
    </source>
</evidence>
<dbReference type="PROSITE" id="PS51257">
    <property type="entry name" value="PROKAR_LIPOPROTEIN"/>
    <property type="match status" value="1"/>
</dbReference>
<evidence type="ECO:0000256" key="1">
    <source>
        <dbReference type="ARBA" id="ARBA00004141"/>
    </source>
</evidence>
<dbReference type="Pfam" id="PF02535">
    <property type="entry name" value="Zip"/>
    <property type="match status" value="1"/>
</dbReference>